<organism evidence="2 3">
    <name type="scientific">Effrenium voratum</name>
    <dbReference type="NCBI Taxonomy" id="2562239"/>
    <lineage>
        <taxon>Eukaryota</taxon>
        <taxon>Sar</taxon>
        <taxon>Alveolata</taxon>
        <taxon>Dinophyceae</taxon>
        <taxon>Suessiales</taxon>
        <taxon>Symbiodiniaceae</taxon>
        <taxon>Effrenium</taxon>
    </lineage>
</organism>
<evidence type="ECO:0000313" key="3">
    <source>
        <dbReference type="Proteomes" id="UP001178507"/>
    </source>
</evidence>
<dbReference type="EMBL" id="CAUJNA010003311">
    <property type="protein sequence ID" value="CAJ1398825.1"/>
    <property type="molecule type" value="Genomic_DNA"/>
</dbReference>
<reference evidence="2" key="1">
    <citation type="submission" date="2023-08" db="EMBL/GenBank/DDBJ databases">
        <authorList>
            <person name="Chen Y."/>
            <person name="Shah S."/>
            <person name="Dougan E. K."/>
            <person name="Thang M."/>
            <person name="Chan C."/>
        </authorList>
    </citation>
    <scope>NUCLEOTIDE SEQUENCE</scope>
</reference>
<keyword evidence="3" id="KW-1185">Reference proteome</keyword>
<sequence length="235" mass="25293">MSNLPDWGRRRSRSLDGSRGTGTGTSRSVSPEGPSRQPSTGDLQCSGRARAWSGSVSSTGQRWPAESEGEICLLGMSDSEEDKASEDLERNVVASAIMEGGGGAFSTSRIDAAKLGLPDFESDAPPLSRRTSERSQASPRMFSPLIAQLNPFQPPNLDLPEPDPVAQNEEPSAPQDSVSKLVEEMGDLVCQLQQRQELAIVSEEACQEESCSIGLGFCESSQVLYREIHIHAIKT</sequence>
<dbReference type="Proteomes" id="UP001178507">
    <property type="component" value="Unassembled WGS sequence"/>
</dbReference>
<gene>
    <name evidence="2" type="ORF">EVOR1521_LOCUS22490</name>
</gene>
<feature type="compositionally biased region" description="Basic and acidic residues" evidence="1">
    <location>
        <begin position="7"/>
        <end position="16"/>
    </location>
</feature>
<evidence type="ECO:0000313" key="2">
    <source>
        <dbReference type="EMBL" id="CAJ1398825.1"/>
    </source>
</evidence>
<comment type="caution">
    <text evidence="2">The sequence shown here is derived from an EMBL/GenBank/DDBJ whole genome shotgun (WGS) entry which is preliminary data.</text>
</comment>
<name>A0AA36N4X0_9DINO</name>
<proteinExistence type="predicted"/>
<feature type="region of interest" description="Disordered" evidence="1">
    <location>
        <begin position="1"/>
        <end position="87"/>
    </location>
</feature>
<evidence type="ECO:0000256" key="1">
    <source>
        <dbReference type="SAM" id="MobiDB-lite"/>
    </source>
</evidence>
<feature type="region of interest" description="Disordered" evidence="1">
    <location>
        <begin position="151"/>
        <end position="177"/>
    </location>
</feature>
<protein>
    <submittedName>
        <fullName evidence="2">Uncharacterized protein</fullName>
    </submittedName>
</protein>
<dbReference type="AlphaFoldDB" id="A0AA36N4X0"/>
<accession>A0AA36N4X0</accession>
<feature type="region of interest" description="Disordered" evidence="1">
    <location>
        <begin position="117"/>
        <end position="138"/>
    </location>
</feature>